<reference evidence="2" key="2">
    <citation type="submission" date="2025-08" db="UniProtKB">
        <authorList>
            <consortium name="RefSeq"/>
        </authorList>
    </citation>
    <scope>IDENTIFICATION</scope>
    <source>
        <tissue evidence="2">Leaf</tissue>
    </source>
</reference>
<keyword evidence="1" id="KW-1185">Reference proteome</keyword>
<accession>A0A1S4DCJ9</accession>
<dbReference type="OMA" id="FLEWEYG"/>
<name>A0A1S4DCJ9_TOBAC</name>
<dbReference type="OrthoDB" id="1921290at2759"/>
<gene>
    <name evidence="2" type="primary">LOC107828392</name>
</gene>
<dbReference type="RefSeq" id="XP_016511167.1">
    <property type="nucleotide sequence ID" value="XM_016655681.1"/>
</dbReference>
<dbReference type="Proteomes" id="UP000790787">
    <property type="component" value="Chromosome 22"/>
</dbReference>
<proteinExistence type="predicted"/>
<evidence type="ECO:0000313" key="2">
    <source>
        <dbReference type="RefSeq" id="XP_016511167.1"/>
    </source>
</evidence>
<dbReference type="AlphaFoldDB" id="A0A1S4DCJ9"/>
<dbReference type="PANTHER" id="PTHR34665">
    <property type="entry name" value="DUF3741 DOMAIN-CONTAINING PROTEIN"/>
    <property type="match status" value="1"/>
</dbReference>
<organism evidence="1 2">
    <name type="scientific">Nicotiana tabacum</name>
    <name type="common">Common tobacco</name>
    <dbReference type="NCBI Taxonomy" id="4097"/>
    <lineage>
        <taxon>Eukaryota</taxon>
        <taxon>Viridiplantae</taxon>
        <taxon>Streptophyta</taxon>
        <taxon>Embryophyta</taxon>
        <taxon>Tracheophyta</taxon>
        <taxon>Spermatophyta</taxon>
        <taxon>Magnoliopsida</taxon>
        <taxon>eudicotyledons</taxon>
        <taxon>Gunneridae</taxon>
        <taxon>Pentapetalae</taxon>
        <taxon>asterids</taxon>
        <taxon>lamiids</taxon>
        <taxon>Solanales</taxon>
        <taxon>Solanaceae</taxon>
        <taxon>Nicotianoideae</taxon>
        <taxon>Nicotianeae</taxon>
        <taxon>Nicotiana</taxon>
    </lineage>
</organism>
<dbReference type="STRING" id="4097.A0A1S4DCJ9"/>
<dbReference type="GeneID" id="107828392"/>
<protein>
    <submittedName>
        <fullName evidence="2">Uncharacterized protein LOC107828392</fullName>
    </submittedName>
</protein>
<evidence type="ECO:0000313" key="1">
    <source>
        <dbReference type="Proteomes" id="UP000790787"/>
    </source>
</evidence>
<dbReference type="PANTHER" id="PTHR34665:SF1">
    <property type="entry name" value="OS02G0595200 PROTEIN"/>
    <property type="match status" value="1"/>
</dbReference>
<dbReference type="RefSeq" id="XP_016511167.1">
    <property type="nucleotide sequence ID" value="XM_016655681.2"/>
</dbReference>
<sequence length="143" mass="16733">MKQKQEIQEEQDLEILKAVAQAWHGHSSSLRTAVEFDPHCHNFKSKPSRFKLEAMSKVSTRKIYGAGSWDFKQSLWDSYELVNVSKKLEMELMLDHPLSALDELNWNIGKKHEGEKSLRDLFNMSSRRFNEAELPKDEGLFFF</sequence>
<dbReference type="PaxDb" id="4097-A0A1S4DCJ9"/>
<reference evidence="1" key="1">
    <citation type="journal article" date="2014" name="Nat. Commun.">
        <title>The tobacco genome sequence and its comparison with those of tomato and potato.</title>
        <authorList>
            <person name="Sierro N."/>
            <person name="Battey J.N."/>
            <person name="Ouadi S."/>
            <person name="Bakaher N."/>
            <person name="Bovet L."/>
            <person name="Willig A."/>
            <person name="Goepfert S."/>
            <person name="Peitsch M.C."/>
            <person name="Ivanov N.V."/>
        </authorList>
    </citation>
    <scope>NUCLEOTIDE SEQUENCE [LARGE SCALE GENOMIC DNA]</scope>
</reference>
<dbReference type="KEGG" id="nta:107828392"/>